<keyword evidence="3 6" id="KW-0805">Transcription regulation</keyword>
<dbReference type="InterPro" id="IPR019145">
    <property type="entry name" value="Mediator_Med10"/>
</dbReference>
<evidence type="ECO:0000313" key="9">
    <source>
        <dbReference type="Proteomes" id="UP000007797"/>
    </source>
</evidence>
<protein>
    <recommendedName>
        <fullName evidence="6">Mediator of RNA polymerase II transcription subunit 10</fullName>
    </recommendedName>
    <alternativeName>
        <fullName evidence="6">Mediator complex subunit 10</fullName>
    </alternativeName>
</protein>
<evidence type="ECO:0000256" key="3">
    <source>
        <dbReference type="ARBA" id="ARBA00023015"/>
    </source>
</evidence>
<proteinExistence type="inferred from homology"/>
<evidence type="ECO:0000256" key="5">
    <source>
        <dbReference type="ARBA" id="ARBA00023242"/>
    </source>
</evidence>
<evidence type="ECO:0000256" key="4">
    <source>
        <dbReference type="ARBA" id="ARBA00023163"/>
    </source>
</evidence>
<comment type="subcellular location">
    <subcellularLocation>
        <location evidence="1 6">Nucleus</location>
    </subcellularLocation>
</comment>
<gene>
    <name evidence="8" type="primary">med10</name>
    <name evidence="6" type="synonym">MED10</name>
    <name evidence="8" type="ORF">DFA_00334</name>
</gene>
<feature type="region of interest" description="Disordered" evidence="7">
    <location>
        <begin position="1"/>
        <end position="22"/>
    </location>
</feature>
<comment type="function">
    <text evidence="6">Component of the Mediator complex, a coactivator involved in the regulated transcription of nearly all RNA polymerase II-dependent genes. Mediator functions as a bridge to convey information from gene-specific regulatory proteins to the basal RNA polymerase II transcription machinery. Mediator is recruited to promoters by direct interactions with regulatory proteins and serves as a scaffold for the assembly of a functional preinitiation complex with RNA polymerase II and the general transcription factors.</text>
</comment>
<keyword evidence="9" id="KW-1185">Reference proteome</keyword>
<dbReference type="GeneID" id="14873111"/>
<dbReference type="KEGG" id="dfa:DFA_00334"/>
<dbReference type="EMBL" id="GL883010">
    <property type="protein sequence ID" value="EGG20473.1"/>
    <property type="molecule type" value="Genomic_DNA"/>
</dbReference>
<sequence length="173" mass="20480">MDEQQQQQEQHQQSSNNNNNNDLLQTVEDLVEELRRTIIVVEEFQNQSQPLLFERLNKIIGYYGKIESQKKQFDRAEIPLEIFNVIDQSKNPDLYVKETLQNCINANERSKGKIESIRIILLLTIIVSLTPKKKKTFKDELDAHIKDTFSEEYNIFKQQQQQQQQQQIVETND</sequence>
<evidence type="ECO:0000256" key="6">
    <source>
        <dbReference type="RuleBase" id="RU364146"/>
    </source>
</evidence>
<comment type="similarity">
    <text evidence="2 6">Belongs to the Mediator complex subunit 10 family.</text>
</comment>
<dbReference type="OMA" id="GCIARNQ"/>
<evidence type="ECO:0000313" key="8">
    <source>
        <dbReference type="EMBL" id="EGG20473.1"/>
    </source>
</evidence>
<reference evidence="9" key="1">
    <citation type="journal article" date="2011" name="Genome Res.">
        <title>Phylogeny-wide analysis of social amoeba genomes highlights ancient origins for complex intercellular communication.</title>
        <authorList>
            <person name="Heidel A.J."/>
            <person name="Lawal H.M."/>
            <person name="Felder M."/>
            <person name="Schilde C."/>
            <person name="Helps N.R."/>
            <person name="Tunggal B."/>
            <person name="Rivero F."/>
            <person name="John U."/>
            <person name="Schleicher M."/>
            <person name="Eichinger L."/>
            <person name="Platzer M."/>
            <person name="Noegel A.A."/>
            <person name="Schaap P."/>
            <person name="Gloeckner G."/>
        </authorList>
    </citation>
    <scope>NUCLEOTIDE SEQUENCE [LARGE SCALE GENOMIC DNA]</scope>
    <source>
        <strain evidence="9">SH3</strain>
    </source>
</reference>
<dbReference type="GO" id="GO:0006357">
    <property type="term" value="P:regulation of transcription by RNA polymerase II"/>
    <property type="evidence" value="ECO:0007669"/>
    <property type="project" value="InterPro"/>
</dbReference>
<keyword evidence="6" id="KW-0010">Activator</keyword>
<accession>F4PR62</accession>
<keyword evidence="4 6" id="KW-0804">Transcription</keyword>
<keyword evidence="5 6" id="KW-0539">Nucleus</keyword>
<evidence type="ECO:0000256" key="1">
    <source>
        <dbReference type="ARBA" id="ARBA00004123"/>
    </source>
</evidence>
<evidence type="ECO:0000256" key="7">
    <source>
        <dbReference type="SAM" id="MobiDB-lite"/>
    </source>
</evidence>
<dbReference type="OrthoDB" id="337270at2759"/>
<evidence type="ECO:0000256" key="2">
    <source>
        <dbReference type="ARBA" id="ARBA00005389"/>
    </source>
</evidence>
<dbReference type="STRING" id="1054147.F4PR62"/>
<dbReference type="RefSeq" id="XP_004358323.1">
    <property type="nucleotide sequence ID" value="XM_004358266.1"/>
</dbReference>
<dbReference type="AlphaFoldDB" id="F4PR62"/>
<organism evidence="8 9">
    <name type="scientific">Cavenderia fasciculata</name>
    <name type="common">Slime mold</name>
    <name type="synonym">Dictyostelium fasciculatum</name>
    <dbReference type="NCBI Taxonomy" id="261658"/>
    <lineage>
        <taxon>Eukaryota</taxon>
        <taxon>Amoebozoa</taxon>
        <taxon>Evosea</taxon>
        <taxon>Eumycetozoa</taxon>
        <taxon>Dictyostelia</taxon>
        <taxon>Acytosteliales</taxon>
        <taxon>Cavenderiaceae</taxon>
        <taxon>Cavenderia</taxon>
    </lineage>
</organism>
<comment type="subunit">
    <text evidence="6">Component of the Mediator complex.</text>
</comment>
<name>F4PR62_CACFS</name>
<dbReference type="Proteomes" id="UP000007797">
    <property type="component" value="Unassembled WGS sequence"/>
</dbReference>
<dbReference type="Pfam" id="PF09748">
    <property type="entry name" value="Med10"/>
    <property type="match status" value="1"/>
</dbReference>
<dbReference type="GO" id="GO:0016592">
    <property type="term" value="C:mediator complex"/>
    <property type="evidence" value="ECO:0007669"/>
    <property type="project" value="InterPro"/>
</dbReference>
<dbReference type="GO" id="GO:0003712">
    <property type="term" value="F:transcription coregulator activity"/>
    <property type="evidence" value="ECO:0007669"/>
    <property type="project" value="InterPro"/>
</dbReference>